<evidence type="ECO:0000256" key="4">
    <source>
        <dbReference type="ARBA" id="ARBA00022989"/>
    </source>
</evidence>
<dbReference type="PANTHER" id="PTHR31585:SF5">
    <property type="entry name" value="RNA-BINDING S4 DOMAIN-CONTAINING PROTEIN"/>
    <property type="match status" value="1"/>
</dbReference>
<keyword evidence="8" id="KW-1185">Reference proteome</keyword>
<sequence>MAHELVSPHCSSWSFSSNFSFSGGTVTSRTKFDAASTVTANPPDDESRDSASGCFYEAARSPMPTVREQEVAHRRRRSFALLVNYFAAGLFQGVVPALVYPLFKVRLGLQSYQANAAQTLLGCAWHGKILLCLLTDCVPIGGRRRTPYLYIGWGLVVAVFASVMLVHPHASVDSGDASDAPRLIVTIATASVGYLLVDAACDGLMVETVHRDSQMDESGLFRAASLSQSAVHAVRFIAELMGTLLVAVGMNSERYRGGFALELSLRELLVVLSGTAFAALGATAWGLGGPCGATAEQVADEVDTTPTAVAAPKLRSKLGEFWRIMQQRATWQIASFGFLQKMGLSFGMDSASHAQAMHEFWLHTDPFMKNLFLALANGGVCVAASVFVHRCLLSTSWHSSVAIALLAGLVIGFPVAMTVVFDVWRSKLFFLLATEVVGFADCIAMVVRMLVVVEIAEPGFESSTYGLVTSVYNLADPVASALNNAVGASFRVFDADIEQDSDDVRMRAGALFAVLFSVRAVVGLGILPLLPKQKHDARDLKTRGGSSKRMALTVFSTIGLVFLAALATNFLSVFQSTSCLTFAGGAGC</sequence>
<keyword evidence="5 6" id="KW-0472">Membrane</keyword>
<feature type="transmembrane region" description="Helical" evidence="6">
    <location>
        <begin position="428"/>
        <end position="451"/>
    </location>
</feature>
<name>A0A8T1WIV6_9STRA</name>
<evidence type="ECO:0008006" key="9">
    <source>
        <dbReference type="Google" id="ProtNLM"/>
    </source>
</evidence>
<comment type="caution">
    <text evidence="7">The sequence shown here is derived from an EMBL/GenBank/DDBJ whole genome shotgun (WGS) entry which is preliminary data.</text>
</comment>
<evidence type="ECO:0000256" key="2">
    <source>
        <dbReference type="ARBA" id="ARBA00022448"/>
    </source>
</evidence>
<feature type="transmembrane region" description="Helical" evidence="6">
    <location>
        <begin position="79"/>
        <end position="103"/>
    </location>
</feature>
<proteinExistence type="predicted"/>
<feature type="transmembrane region" description="Helical" evidence="6">
    <location>
        <begin position="147"/>
        <end position="167"/>
    </location>
</feature>
<dbReference type="Pfam" id="PF03092">
    <property type="entry name" value="BT1"/>
    <property type="match status" value="1"/>
</dbReference>
<reference evidence="7" key="1">
    <citation type="submission" date="2021-02" db="EMBL/GenBank/DDBJ databases">
        <authorList>
            <person name="Palmer J.M."/>
        </authorList>
    </citation>
    <scope>NUCLEOTIDE SEQUENCE</scope>
    <source>
        <strain evidence="7">SCRP734</strain>
    </source>
</reference>
<dbReference type="InterPro" id="IPR039309">
    <property type="entry name" value="BT1"/>
</dbReference>
<dbReference type="OrthoDB" id="163346at2759"/>
<protein>
    <recommendedName>
        <fullName evidence="9">Transmembrane protein</fullName>
    </recommendedName>
</protein>
<gene>
    <name evidence="7" type="ORF">PHYPSEUDO_009550</name>
</gene>
<dbReference type="GO" id="GO:0016020">
    <property type="term" value="C:membrane"/>
    <property type="evidence" value="ECO:0007669"/>
    <property type="project" value="UniProtKB-SubCell"/>
</dbReference>
<comment type="subcellular location">
    <subcellularLocation>
        <location evidence="1">Membrane</location>
        <topology evidence="1">Multi-pass membrane protein</topology>
    </subcellularLocation>
</comment>
<dbReference type="Proteomes" id="UP000694044">
    <property type="component" value="Unassembled WGS sequence"/>
</dbReference>
<feature type="transmembrane region" description="Helical" evidence="6">
    <location>
        <begin position="401"/>
        <end position="421"/>
    </location>
</feature>
<keyword evidence="4 6" id="KW-1133">Transmembrane helix</keyword>
<organism evidence="7 8">
    <name type="scientific">Phytophthora pseudosyringae</name>
    <dbReference type="NCBI Taxonomy" id="221518"/>
    <lineage>
        <taxon>Eukaryota</taxon>
        <taxon>Sar</taxon>
        <taxon>Stramenopiles</taxon>
        <taxon>Oomycota</taxon>
        <taxon>Peronosporomycetes</taxon>
        <taxon>Peronosporales</taxon>
        <taxon>Peronosporaceae</taxon>
        <taxon>Phytophthora</taxon>
    </lineage>
</organism>
<keyword evidence="3 6" id="KW-0812">Transmembrane</keyword>
<evidence type="ECO:0000256" key="1">
    <source>
        <dbReference type="ARBA" id="ARBA00004141"/>
    </source>
</evidence>
<evidence type="ECO:0000256" key="5">
    <source>
        <dbReference type="ARBA" id="ARBA00023136"/>
    </source>
</evidence>
<dbReference type="AlphaFoldDB" id="A0A8T1WIV6"/>
<accession>A0A8T1WIV6</accession>
<feature type="transmembrane region" description="Helical" evidence="6">
    <location>
        <begin position="187"/>
        <end position="209"/>
    </location>
</feature>
<keyword evidence="2" id="KW-0813">Transport</keyword>
<feature type="transmembrane region" description="Helical" evidence="6">
    <location>
        <begin position="371"/>
        <end position="389"/>
    </location>
</feature>
<dbReference type="PANTHER" id="PTHR31585">
    <property type="entry name" value="FOLATE-BIOPTERIN TRANSPORTER 1, CHLOROPLASTIC"/>
    <property type="match status" value="1"/>
</dbReference>
<feature type="transmembrane region" description="Helical" evidence="6">
    <location>
        <begin position="510"/>
        <end position="530"/>
    </location>
</feature>
<feature type="transmembrane region" description="Helical" evidence="6">
    <location>
        <begin position="115"/>
        <end position="135"/>
    </location>
</feature>
<evidence type="ECO:0000313" key="8">
    <source>
        <dbReference type="Proteomes" id="UP000694044"/>
    </source>
</evidence>
<evidence type="ECO:0000256" key="3">
    <source>
        <dbReference type="ARBA" id="ARBA00022692"/>
    </source>
</evidence>
<feature type="transmembrane region" description="Helical" evidence="6">
    <location>
        <begin position="551"/>
        <end position="571"/>
    </location>
</feature>
<dbReference type="EMBL" id="JAGDFM010000004">
    <property type="protein sequence ID" value="KAG7393346.1"/>
    <property type="molecule type" value="Genomic_DNA"/>
</dbReference>
<evidence type="ECO:0000256" key="6">
    <source>
        <dbReference type="SAM" id="Phobius"/>
    </source>
</evidence>
<evidence type="ECO:0000313" key="7">
    <source>
        <dbReference type="EMBL" id="KAG7393346.1"/>
    </source>
</evidence>